<feature type="region of interest" description="Disordered" evidence="8">
    <location>
        <begin position="1565"/>
        <end position="1606"/>
    </location>
</feature>
<evidence type="ECO:0000313" key="11">
    <source>
        <dbReference type="EMBL" id="GAX17110.1"/>
    </source>
</evidence>
<accession>A0A1Z5JSV6</accession>
<proteinExistence type="inferred from homology"/>
<dbReference type="GO" id="GO:0006508">
    <property type="term" value="P:proteolysis"/>
    <property type="evidence" value="ECO:0007669"/>
    <property type="project" value="UniProtKB-KW"/>
</dbReference>
<feature type="domain" description="USP" evidence="9">
    <location>
        <begin position="923"/>
        <end position="1673"/>
    </location>
</feature>
<evidence type="ECO:0000256" key="4">
    <source>
        <dbReference type="ARBA" id="ARBA00022670"/>
    </source>
</evidence>
<dbReference type="PROSITE" id="PS50235">
    <property type="entry name" value="USP_3"/>
    <property type="match status" value="1"/>
</dbReference>
<evidence type="ECO:0000259" key="9">
    <source>
        <dbReference type="PROSITE" id="PS50235"/>
    </source>
</evidence>
<feature type="domain" description="DUSP" evidence="10">
    <location>
        <begin position="639"/>
        <end position="759"/>
    </location>
</feature>
<dbReference type="PROSITE" id="PS51283">
    <property type="entry name" value="DUSP"/>
    <property type="match status" value="1"/>
</dbReference>
<dbReference type="InterPro" id="IPR028889">
    <property type="entry name" value="USP"/>
</dbReference>
<dbReference type="GO" id="GO:0016579">
    <property type="term" value="P:protein deubiquitination"/>
    <property type="evidence" value="ECO:0007669"/>
    <property type="project" value="InterPro"/>
</dbReference>
<comment type="catalytic activity">
    <reaction evidence="1">
        <text>Thiol-dependent hydrolysis of ester, thioester, amide, peptide and isopeptide bonds formed by the C-terminal Gly of ubiquitin (a 76-residue protein attached to proteins as an intracellular targeting signal).</text>
        <dbReference type="EC" id="3.4.19.12"/>
    </reaction>
</comment>
<dbReference type="PROSITE" id="PS00972">
    <property type="entry name" value="USP_1"/>
    <property type="match status" value="1"/>
</dbReference>
<dbReference type="Pfam" id="PF00443">
    <property type="entry name" value="UCH"/>
    <property type="match status" value="1"/>
</dbReference>
<name>A0A1Z5JSV6_FISSO</name>
<dbReference type="EMBL" id="BDSP01000111">
    <property type="protein sequence ID" value="GAX17110.1"/>
    <property type="molecule type" value="Genomic_DNA"/>
</dbReference>
<evidence type="ECO:0000256" key="7">
    <source>
        <dbReference type="ARBA" id="ARBA00022807"/>
    </source>
</evidence>
<evidence type="ECO:0000256" key="6">
    <source>
        <dbReference type="ARBA" id="ARBA00022801"/>
    </source>
</evidence>
<dbReference type="GO" id="GO:0004843">
    <property type="term" value="F:cysteine-type deubiquitinase activity"/>
    <property type="evidence" value="ECO:0007669"/>
    <property type="project" value="UniProtKB-EC"/>
</dbReference>
<dbReference type="EC" id="3.4.19.12" evidence="3"/>
<keyword evidence="5" id="KW-0833">Ubl conjugation pathway</keyword>
<dbReference type="SUPFAM" id="SSF54001">
    <property type="entry name" value="Cysteine proteinases"/>
    <property type="match status" value="1"/>
</dbReference>
<comment type="caution">
    <text evidence="11">The sequence shown here is derived from an EMBL/GenBank/DDBJ whole genome shotgun (WGS) entry which is preliminary data.</text>
</comment>
<feature type="region of interest" description="Disordered" evidence="8">
    <location>
        <begin position="1251"/>
        <end position="1271"/>
    </location>
</feature>
<evidence type="ECO:0000313" key="12">
    <source>
        <dbReference type="Proteomes" id="UP000198406"/>
    </source>
</evidence>
<feature type="compositionally biased region" description="Polar residues" evidence="8">
    <location>
        <begin position="359"/>
        <end position="374"/>
    </location>
</feature>
<dbReference type="InterPro" id="IPR050185">
    <property type="entry name" value="Ub_carboxyl-term_hydrolase"/>
</dbReference>
<dbReference type="InterPro" id="IPR018200">
    <property type="entry name" value="USP_CS"/>
</dbReference>
<dbReference type="PANTHER" id="PTHR21646:SF24">
    <property type="entry name" value="UBIQUITIN CARBOXYL-TERMINAL HYDROLASE"/>
    <property type="match status" value="1"/>
</dbReference>
<dbReference type="InterPro" id="IPR035927">
    <property type="entry name" value="DUSP-like_sf"/>
</dbReference>
<dbReference type="OrthoDB" id="191686at2759"/>
<gene>
    <name evidence="11" type="ORF">FisN_5Hh496</name>
</gene>
<evidence type="ECO:0000256" key="8">
    <source>
        <dbReference type="SAM" id="MobiDB-lite"/>
    </source>
</evidence>
<dbReference type="PANTHER" id="PTHR21646">
    <property type="entry name" value="UBIQUITIN CARBOXYL-TERMINAL HYDROLASE"/>
    <property type="match status" value="1"/>
</dbReference>
<dbReference type="Proteomes" id="UP000198406">
    <property type="component" value="Unassembled WGS sequence"/>
</dbReference>
<dbReference type="InterPro" id="IPR038765">
    <property type="entry name" value="Papain-like_cys_pep_sf"/>
</dbReference>
<keyword evidence="6 11" id="KW-0378">Hydrolase</keyword>
<dbReference type="Gene3D" id="3.30.2230.10">
    <property type="entry name" value="DUSP-like"/>
    <property type="match status" value="1"/>
</dbReference>
<feature type="region of interest" description="Disordered" evidence="8">
    <location>
        <begin position="346"/>
        <end position="374"/>
    </location>
</feature>
<dbReference type="InterPro" id="IPR006615">
    <property type="entry name" value="Pept_C19_DUSP"/>
</dbReference>
<evidence type="ECO:0000256" key="2">
    <source>
        <dbReference type="ARBA" id="ARBA00009085"/>
    </source>
</evidence>
<evidence type="ECO:0000259" key="10">
    <source>
        <dbReference type="PROSITE" id="PS51283"/>
    </source>
</evidence>
<dbReference type="InParanoid" id="A0A1Z5JSV6"/>
<dbReference type="PROSITE" id="PS00973">
    <property type="entry name" value="USP_2"/>
    <property type="match status" value="1"/>
</dbReference>
<keyword evidence="7" id="KW-0788">Thiol protease</keyword>
<dbReference type="SUPFAM" id="SSF143791">
    <property type="entry name" value="DUSP-like"/>
    <property type="match status" value="1"/>
</dbReference>
<dbReference type="Gene3D" id="3.90.70.10">
    <property type="entry name" value="Cysteine proteinases"/>
    <property type="match status" value="2"/>
</dbReference>
<keyword evidence="12" id="KW-1185">Reference proteome</keyword>
<comment type="similarity">
    <text evidence="2">Belongs to the peptidase C19 family.</text>
</comment>
<organism evidence="11 12">
    <name type="scientific">Fistulifera solaris</name>
    <name type="common">Oleaginous diatom</name>
    <dbReference type="NCBI Taxonomy" id="1519565"/>
    <lineage>
        <taxon>Eukaryota</taxon>
        <taxon>Sar</taxon>
        <taxon>Stramenopiles</taxon>
        <taxon>Ochrophyta</taxon>
        <taxon>Bacillariophyta</taxon>
        <taxon>Bacillariophyceae</taxon>
        <taxon>Bacillariophycidae</taxon>
        <taxon>Naviculales</taxon>
        <taxon>Naviculaceae</taxon>
        <taxon>Fistulifera</taxon>
    </lineage>
</organism>
<protein>
    <recommendedName>
        <fullName evidence="3">ubiquitinyl hydrolase 1</fullName>
        <ecNumber evidence="3">3.4.19.12</ecNumber>
    </recommendedName>
</protein>
<dbReference type="InterPro" id="IPR001394">
    <property type="entry name" value="Peptidase_C19_UCH"/>
</dbReference>
<keyword evidence="4" id="KW-0645">Protease</keyword>
<evidence type="ECO:0000256" key="1">
    <source>
        <dbReference type="ARBA" id="ARBA00000707"/>
    </source>
</evidence>
<sequence length="1711" mass="191477">MKTHLSHIMPVWRASEILTRPIVHRIVRTLLSLRRNSNPNHPEDLTGELENLVDALFFKPLHEIVSSPLAGESPVPPGIEGAMNKWLKTRQLALDKATLIQFLVPTNVQPHSGSSGHMGLFDCFVYTLQGHSPSSSSSYYGGATGQLVLLPDVLIYLAVCKQYRDFQNEQVRIRAQAKDMKDGERVASGDHDKIIVTMSLLAYRMYDSYQKKGNVARDTVHRYMTDVHGENSYKEPKAQALLDQIFDDTIHAAGWLQKSISESTFCARILSTHIGRPHLLLDWMANLACAMIPPTEDIPLSISAFLETMEQKPRSLCDIYSLADNRIFEIKRRFHSMVQSKSEVIHGDPMGSAADCNENGPSSMSLEQPPESLNQPKQGISMKAFCRALSSENEELGHGGYMQESLAKLVFAGVASTSSSEQSGYDVDTEGKISYLTLFDVLKFGCTAVRKNKSMDESMDLPLLRFLYRVFQHDESSGNSSPWVVSDGGSPTDSKGVMTRFHVARMLVELMDLSDFRLERDSPRDIDSSPEDNIKIVRSLKDPLEESIIDVEECVLQGLMPPTESETSTVTLREIVDIVLNDTTVPNEMNFDEFCKWNETRFSEKGPPSRLGQLMLELRIVAGVLFGIPPTLASMEIALISELERRHRSRYPQTEVSRRGPRGTVWNIIDSAWFGDWTNLIKQASGTPADGNDGRGVKDSALVRGLRRISNTGLLSENGSLALRSDIRWKHDYDILPPMSWSALQAWYDGGPPIHRTVVKYISSSGTASPHAKTPRIMTENEIELHPLFISIYMCDAASRGEARPFQQNYQVSRVSPVGVLLVQLCRELEIDLSSARIWMLSIEPGAVEEKGGSPDWILDLDSSISDQRKKRGTTDSSKMSLLLEVKDDKTGLWPRGIDGKEWAFKKRPEEDRVVPEIGDGVVGLYNMGNTCYLNSPIQCISHTPIFREYFTSRAYLKDINTTNPLGYEGHLAQVTAILINSLWKRFGNQLSTTGHMKRITTPGSYAPVNSPALTPKTFRDSLAKFNDHFQGNEQHDAQEFLTFLLGGLSEDLNRIVEKPYIEAPDSDGRPDSELADIWWANHLKREMSIIVAFFTGQFKSLLTCRSCLYESARFEPYLYLQLPLPEDDHLAVSLILYARRGGGEPMKYCVRVHVDGTLGDVLIALAKVLVDEEIEEAAISNEKSEKAVVDIEQVYQDRAGDLAVVDMKDCYISKIAPKSWALRDLQNKDSGDLPLLHIFELDPISSSGAGGATEDQVLDKGSGNELNDGETNHAQKNVAFLAVSQRRSELITHDHLHPLGHRLIGVPLLIRVNNFSSCTGGALYDIIARKLRDFVPKSALRFLSESAMKSETQHVDESVTAETRTYTDTEEVSGGPVPRYGFRLRITTRDGKRCPSCPWYECCIGCLIHDNDKTTDVMDGDSIAVDWHFAVDVATSGFGMRPYAGDPVVSQTQPARARQAMFNFKSHRSCGTGERKGMHAGSVTLEDCLDAFAKEEKIPEAYCSRCKDFRVQTKRMSLWRLPPVVIIHLKRFQFTQHMRRKLRDLVVFPIEGLDLSRIMAEESIGSTKSEKDTPVNSNGALKSESAGEKQVDEDVDEPSETQSIKDDGRSEKLYDLYGVVHHQGALSGGHYVASLKSEIDGQWRLYNDAQIYEIHARDVVDSSAYILFYMRRDVRNAKLSDFWDVRDGAGVSEEEIDKMMKDKAGRCVIS</sequence>
<evidence type="ECO:0000256" key="3">
    <source>
        <dbReference type="ARBA" id="ARBA00012759"/>
    </source>
</evidence>
<dbReference type="Pfam" id="PF06337">
    <property type="entry name" value="DUSP"/>
    <property type="match status" value="1"/>
</dbReference>
<evidence type="ECO:0000256" key="5">
    <source>
        <dbReference type="ARBA" id="ARBA00022786"/>
    </source>
</evidence>
<reference evidence="11 12" key="1">
    <citation type="journal article" date="2015" name="Plant Cell">
        <title>Oil accumulation by the oleaginous diatom Fistulifera solaris as revealed by the genome and transcriptome.</title>
        <authorList>
            <person name="Tanaka T."/>
            <person name="Maeda Y."/>
            <person name="Veluchamy A."/>
            <person name="Tanaka M."/>
            <person name="Abida H."/>
            <person name="Marechal E."/>
            <person name="Bowler C."/>
            <person name="Muto M."/>
            <person name="Sunaga Y."/>
            <person name="Tanaka M."/>
            <person name="Yoshino T."/>
            <person name="Taniguchi T."/>
            <person name="Fukuda Y."/>
            <person name="Nemoto M."/>
            <person name="Matsumoto M."/>
            <person name="Wong P.S."/>
            <person name="Aburatani S."/>
            <person name="Fujibuchi W."/>
        </authorList>
    </citation>
    <scope>NUCLEOTIDE SEQUENCE [LARGE SCALE GENOMIC DNA]</scope>
    <source>
        <strain evidence="11 12">JPCC DA0580</strain>
    </source>
</reference>